<dbReference type="InterPro" id="IPR003673">
    <property type="entry name" value="CoA-Trfase_fam_III"/>
</dbReference>
<dbReference type="InterPro" id="IPR023606">
    <property type="entry name" value="CoA-Trfase_III_dom_1_sf"/>
</dbReference>
<dbReference type="Gene3D" id="3.40.50.10540">
    <property type="entry name" value="Crotonobetainyl-coa:carnitine coa-transferase, domain 1"/>
    <property type="match status" value="1"/>
</dbReference>
<dbReference type="PANTHER" id="PTHR48207:SF3">
    <property type="entry name" value="SUCCINATE--HYDROXYMETHYLGLUTARATE COA-TRANSFERASE"/>
    <property type="match status" value="1"/>
</dbReference>
<dbReference type="AlphaFoldDB" id="A0A160VAU5"/>
<dbReference type="EMBL" id="FAXA01000385">
    <property type="protein sequence ID" value="CUV03239.1"/>
    <property type="molecule type" value="Genomic_DNA"/>
</dbReference>
<name>A0A160VAU5_9ZZZZ</name>
<dbReference type="SUPFAM" id="SSF89796">
    <property type="entry name" value="CoA-transferase family III (CaiB/BaiF)"/>
    <property type="match status" value="1"/>
</dbReference>
<dbReference type="Pfam" id="PF02515">
    <property type="entry name" value="CoA_transf_3"/>
    <property type="match status" value="1"/>
</dbReference>
<gene>
    <name evidence="2" type="ORF">MGWOODY_Clf1419</name>
</gene>
<evidence type="ECO:0000313" key="2">
    <source>
        <dbReference type="EMBL" id="CUV03239.1"/>
    </source>
</evidence>
<proteinExistence type="predicted"/>
<dbReference type="InterPro" id="IPR050483">
    <property type="entry name" value="CoA-transferase_III_domain"/>
</dbReference>
<dbReference type="Gene3D" id="3.30.1540.10">
    <property type="entry name" value="formyl-coa transferase, domain 3"/>
    <property type="match status" value="1"/>
</dbReference>
<dbReference type="PANTHER" id="PTHR48207">
    <property type="entry name" value="SUCCINATE--HYDROXYMETHYLGLUTARATE COA-TRANSFERASE"/>
    <property type="match status" value="1"/>
</dbReference>
<accession>A0A160VAU5</accession>
<organism evidence="2">
    <name type="scientific">hydrothermal vent metagenome</name>
    <dbReference type="NCBI Taxonomy" id="652676"/>
    <lineage>
        <taxon>unclassified sequences</taxon>
        <taxon>metagenomes</taxon>
        <taxon>ecological metagenomes</taxon>
    </lineage>
</organism>
<protein>
    <submittedName>
        <fullName evidence="2">CAIB/BAIF family protein</fullName>
    </submittedName>
</protein>
<reference evidence="2" key="1">
    <citation type="submission" date="2015-10" db="EMBL/GenBank/DDBJ databases">
        <authorList>
            <person name="Gilbert D.G."/>
        </authorList>
    </citation>
    <scope>NUCLEOTIDE SEQUENCE</scope>
</reference>
<sequence length="419" mass="46669">MPQNRILEGVRVLTLEQVHALPWGTSFLADLGAQVIRVESLAHLQDRKAGPFPDGKPSQQWWNEGGNLAYFGTRNKQSLGLDVTAPHGKEAFLKLAQNCDIVTDNFRPGTMERFGFDHESLAKLNPKIITLSSTAYGYTGPWRRAGSRARTVDASCGMSYLTGYENGPSHRASNNYMDHSVGNNVAYALLLALYQRNKTGEGMRIDLTMQETGVSAIGPAILETQRGITRSRLGCGHMWKSPHNVFPCLGFDRWIAIAVSSDEEWQRLRQAMDEPLWAADPRFDTAQGRWRHRHHLGDLLSDWTQTKDDQDLMNHLQINGVAAGAVLTAEDLVANPHLKDRGYIEEFENVNAPHAGKRKYAGRPFRMPQIPFTIRHVAALGEHNVETLRDVAGLSDEEIATMANEGVIFTQPLPTETPP</sequence>
<evidence type="ECO:0000256" key="1">
    <source>
        <dbReference type="ARBA" id="ARBA00022679"/>
    </source>
</evidence>
<dbReference type="InterPro" id="IPR044855">
    <property type="entry name" value="CoA-Trfase_III_dom3_sf"/>
</dbReference>
<dbReference type="GO" id="GO:0008410">
    <property type="term" value="F:CoA-transferase activity"/>
    <property type="evidence" value="ECO:0007669"/>
    <property type="project" value="TreeGrafter"/>
</dbReference>
<keyword evidence="1" id="KW-0808">Transferase</keyword>